<reference evidence="10 11" key="1">
    <citation type="journal article" date="2011" name="BMC Genomics">
        <title>Comparative genome analysis and genome-guided physiological analysis of Roseobacter litoralis.</title>
        <authorList>
            <person name="Kalhoefer D."/>
            <person name="Thole S."/>
            <person name="Voget S."/>
            <person name="Lehmann R."/>
            <person name="Liesegang H."/>
            <person name="Wollher A."/>
            <person name="Daniel R."/>
            <person name="Simon M."/>
            <person name="Brinkhoff T."/>
        </authorList>
    </citation>
    <scope>NUCLEOTIDE SEQUENCE [LARGE SCALE GENOMIC DNA]</scope>
    <source>
        <strain evidence="11">ATCC 49566 / DSM 6996 / JCM 21268 / NBRC 15278 / OCh 149</strain>
    </source>
</reference>
<dbReference type="EMBL" id="CP002623">
    <property type="protein sequence ID" value="AEI93066.1"/>
    <property type="molecule type" value="Genomic_DNA"/>
</dbReference>
<evidence type="ECO:0000256" key="6">
    <source>
        <dbReference type="ARBA" id="ARBA00023136"/>
    </source>
</evidence>
<dbReference type="Pfam" id="PF13641">
    <property type="entry name" value="Glyco_tranf_2_3"/>
    <property type="match status" value="1"/>
</dbReference>
<protein>
    <submittedName>
        <fullName evidence="10">Glycosyl transferase-like protein</fullName>
    </submittedName>
</protein>
<feature type="region of interest" description="Disordered" evidence="7">
    <location>
        <begin position="1"/>
        <end position="22"/>
    </location>
</feature>
<name>F7ZB73_ROSLO</name>
<evidence type="ECO:0000259" key="9">
    <source>
        <dbReference type="Pfam" id="PF05157"/>
    </source>
</evidence>
<organism evidence="10 11">
    <name type="scientific">Roseobacter litoralis (strain ATCC 49566 / DSM 6996 / JCM 21268 / NBRC 15278 / OCh 149)</name>
    <dbReference type="NCBI Taxonomy" id="391595"/>
    <lineage>
        <taxon>Bacteria</taxon>
        <taxon>Pseudomonadati</taxon>
        <taxon>Pseudomonadota</taxon>
        <taxon>Alphaproteobacteria</taxon>
        <taxon>Rhodobacterales</taxon>
        <taxon>Roseobacteraceae</taxon>
        <taxon>Roseobacter</taxon>
    </lineage>
</organism>
<dbReference type="SUPFAM" id="SSF160246">
    <property type="entry name" value="EspE N-terminal domain-like"/>
    <property type="match status" value="1"/>
</dbReference>
<evidence type="ECO:0000256" key="5">
    <source>
        <dbReference type="ARBA" id="ARBA00022989"/>
    </source>
</evidence>
<evidence type="ECO:0000313" key="10">
    <source>
        <dbReference type="EMBL" id="AEI93066.1"/>
    </source>
</evidence>
<dbReference type="AlphaFoldDB" id="F7ZB73"/>
<feature type="transmembrane region" description="Helical" evidence="8">
    <location>
        <begin position="512"/>
        <end position="536"/>
    </location>
</feature>
<gene>
    <name evidence="10" type="ordered locus">RLO149_c010570</name>
</gene>
<evidence type="ECO:0000256" key="7">
    <source>
        <dbReference type="SAM" id="MobiDB-lite"/>
    </source>
</evidence>
<comment type="subcellular location">
    <subcellularLocation>
        <location evidence="1">Membrane</location>
        <topology evidence="1">Multi-pass membrane protein</topology>
    </subcellularLocation>
</comment>
<dbReference type="Proteomes" id="UP000001353">
    <property type="component" value="Chromosome"/>
</dbReference>
<keyword evidence="3" id="KW-0808">Transferase</keyword>
<proteinExistence type="predicted"/>
<dbReference type="KEGG" id="rli:RLO149_c010570"/>
<evidence type="ECO:0000256" key="8">
    <source>
        <dbReference type="SAM" id="Phobius"/>
    </source>
</evidence>
<dbReference type="PANTHER" id="PTHR43867">
    <property type="entry name" value="CELLULOSE SYNTHASE CATALYTIC SUBUNIT A [UDP-FORMING]"/>
    <property type="match status" value="1"/>
</dbReference>
<dbReference type="SUPFAM" id="SSF53448">
    <property type="entry name" value="Nucleotide-diphospho-sugar transferases"/>
    <property type="match status" value="1"/>
</dbReference>
<dbReference type="STRING" id="391595.RLO149_c010570"/>
<feature type="transmembrane region" description="Helical" evidence="8">
    <location>
        <begin position="579"/>
        <end position="601"/>
    </location>
</feature>
<evidence type="ECO:0000256" key="1">
    <source>
        <dbReference type="ARBA" id="ARBA00004141"/>
    </source>
</evidence>
<feature type="compositionally biased region" description="Basic and acidic residues" evidence="7">
    <location>
        <begin position="1"/>
        <end position="10"/>
    </location>
</feature>
<dbReference type="GO" id="GO:0016020">
    <property type="term" value="C:membrane"/>
    <property type="evidence" value="ECO:0007669"/>
    <property type="project" value="UniProtKB-SubCell"/>
</dbReference>
<dbReference type="Gene3D" id="3.90.550.10">
    <property type="entry name" value="Spore Coat Polysaccharide Biosynthesis Protein SpsA, Chain A"/>
    <property type="match status" value="1"/>
</dbReference>
<keyword evidence="11" id="KW-1185">Reference proteome</keyword>
<keyword evidence="2" id="KW-0328">Glycosyltransferase</keyword>
<dbReference type="InterPro" id="IPR029044">
    <property type="entry name" value="Nucleotide-diphossugar_trans"/>
</dbReference>
<evidence type="ECO:0000256" key="2">
    <source>
        <dbReference type="ARBA" id="ARBA00022676"/>
    </source>
</evidence>
<evidence type="ECO:0000256" key="4">
    <source>
        <dbReference type="ARBA" id="ARBA00022692"/>
    </source>
</evidence>
<dbReference type="eggNOG" id="COG1215">
    <property type="taxonomic scope" value="Bacteria"/>
</dbReference>
<dbReference type="InterPro" id="IPR037257">
    <property type="entry name" value="T2SS_E_N_sf"/>
</dbReference>
<accession>F7ZB73</accession>
<sequence>MNDIHLRLSDNKSNAPPVTHPPIGRLLVDRGKIAPNDLTHALNLQRRIDAPLGDIMISEGLINKKDVLSALAAQARAEGADLELEPPAMEMANRLPASLCLRYGVVPWREDARALYVATSSPTGFTQLLEACGPQERQLFPVIVDDAQIQAHQSRLYGSELAQGAASRVPVEESCRSWAGRGRHRLIWAAAAFCLLAASLVFAPSWSITVLALCAIITLLMTSTLKAAALFIYLRSGQSAHAPPVDFKPFRMPRVSVLVPLLKEKEIAGQLIARLSQLTYPKSLLNVVLILEEGDTLTRETIKRTELPDWMSVIEVPEAGGLTTKPRALNYALDFCKGSIIGVWDAEDWPEADQIEKVVTRFNTASDNVVCLQGILDYYNSRSSWLARCFTIEYAMWWRIVMPGIARLGLVVPLGGTTLFFKRSALEELGGWDAHNVTEDADLGVRLARHGYKTELLPTVTREEATSRPWAWVRQRSRWLKGFMITYFVHMRRPGALLRDLGFWRFMGVQTIFLAAVSQFAAAPVLWSFWLTFFGVAHPVTMTLGAPIMWGLAGFFITTEALSLALGVVAVSGKGHRHLIPFVPTMMFYFTLGTVAAYKALWELVRAPFFWDKTQHGVSAQTDPNPRKPGLEDGC</sequence>
<feature type="transmembrane region" description="Helical" evidence="8">
    <location>
        <begin position="186"/>
        <end position="204"/>
    </location>
</feature>
<dbReference type="InterPro" id="IPR050321">
    <property type="entry name" value="Glycosyltr_2/OpgH_subfam"/>
</dbReference>
<feature type="transmembrane region" description="Helical" evidence="8">
    <location>
        <begin position="210"/>
        <end position="234"/>
    </location>
</feature>
<dbReference type="PANTHER" id="PTHR43867:SF2">
    <property type="entry name" value="CELLULOSE SYNTHASE CATALYTIC SUBUNIT A [UDP-FORMING]"/>
    <property type="match status" value="1"/>
</dbReference>
<dbReference type="OrthoDB" id="7431422at2"/>
<dbReference type="InterPro" id="IPR007831">
    <property type="entry name" value="T2SS_GspE_N"/>
</dbReference>
<keyword evidence="4 8" id="KW-0812">Transmembrane</keyword>
<dbReference type="GO" id="GO:0016757">
    <property type="term" value="F:glycosyltransferase activity"/>
    <property type="evidence" value="ECO:0007669"/>
    <property type="project" value="UniProtKB-KW"/>
</dbReference>
<dbReference type="HOGENOM" id="CLU_020629_0_0_5"/>
<keyword evidence="5 8" id="KW-1133">Transmembrane helix</keyword>
<keyword evidence="6 8" id="KW-0472">Membrane</keyword>
<dbReference type="Gene3D" id="3.30.300.160">
    <property type="entry name" value="Type II secretion system, protein E, N-terminal domain"/>
    <property type="match status" value="1"/>
</dbReference>
<feature type="transmembrane region" description="Helical" evidence="8">
    <location>
        <begin position="548"/>
        <end position="572"/>
    </location>
</feature>
<dbReference type="RefSeq" id="WP_013961004.1">
    <property type="nucleotide sequence ID" value="NC_015730.1"/>
</dbReference>
<feature type="domain" description="Type II secretion system protein GspE N-terminal" evidence="9">
    <location>
        <begin position="80"/>
        <end position="162"/>
    </location>
</feature>
<dbReference type="Pfam" id="PF05157">
    <property type="entry name" value="MshEN"/>
    <property type="match status" value="1"/>
</dbReference>
<evidence type="ECO:0000256" key="3">
    <source>
        <dbReference type="ARBA" id="ARBA00022679"/>
    </source>
</evidence>
<evidence type="ECO:0000313" key="11">
    <source>
        <dbReference type="Proteomes" id="UP000001353"/>
    </source>
</evidence>